<comment type="similarity">
    <text evidence="2">Belongs to the FMP52 family.</text>
</comment>
<evidence type="ECO:0000256" key="4">
    <source>
        <dbReference type="ARBA" id="ARBA00022946"/>
    </source>
</evidence>
<evidence type="ECO:0000313" key="9">
    <source>
        <dbReference type="Proteomes" id="UP000045706"/>
    </source>
</evidence>
<protein>
    <recommendedName>
        <fullName evidence="7">NAD-dependent epimerase/dehydratase domain-containing protein</fullName>
    </recommendedName>
</protein>
<dbReference type="FunFam" id="3.40.50.720:FF:000366">
    <property type="entry name" value="Protein FMP52, mitochondrial"/>
    <property type="match status" value="1"/>
</dbReference>
<gene>
    <name evidence="8" type="ORF">BN1723_014961</name>
</gene>
<keyword evidence="6" id="KW-0472">Membrane</keyword>
<organism evidence="8 9">
    <name type="scientific">Verticillium longisporum</name>
    <name type="common">Verticillium dahliae var. longisporum</name>
    <dbReference type="NCBI Taxonomy" id="100787"/>
    <lineage>
        <taxon>Eukaryota</taxon>
        <taxon>Fungi</taxon>
        <taxon>Dikarya</taxon>
        <taxon>Ascomycota</taxon>
        <taxon>Pezizomycotina</taxon>
        <taxon>Sordariomycetes</taxon>
        <taxon>Hypocreomycetidae</taxon>
        <taxon>Glomerellales</taxon>
        <taxon>Plectosphaerellaceae</taxon>
        <taxon>Verticillium</taxon>
    </lineage>
</organism>
<dbReference type="SUPFAM" id="SSF51735">
    <property type="entry name" value="NAD(P)-binding Rossmann-fold domains"/>
    <property type="match status" value="1"/>
</dbReference>
<keyword evidence="3" id="KW-1000">Mitochondrion outer membrane</keyword>
<evidence type="ECO:0000259" key="7">
    <source>
        <dbReference type="Pfam" id="PF01370"/>
    </source>
</evidence>
<evidence type="ECO:0000256" key="3">
    <source>
        <dbReference type="ARBA" id="ARBA00022787"/>
    </source>
</evidence>
<evidence type="ECO:0000256" key="2">
    <source>
        <dbReference type="ARBA" id="ARBA00006617"/>
    </source>
</evidence>
<evidence type="ECO:0000256" key="1">
    <source>
        <dbReference type="ARBA" id="ARBA00004450"/>
    </source>
</evidence>
<reference evidence="9" key="1">
    <citation type="submission" date="2015-05" db="EMBL/GenBank/DDBJ databases">
        <authorList>
            <person name="Fogelqvist Johan"/>
        </authorList>
    </citation>
    <scope>NUCLEOTIDE SEQUENCE [LARGE SCALE GENOMIC DNA]</scope>
</reference>
<feature type="domain" description="NAD-dependent epimerase/dehydratase" evidence="7">
    <location>
        <begin position="81"/>
        <end position="253"/>
    </location>
</feature>
<dbReference type="Pfam" id="PF01370">
    <property type="entry name" value="Epimerase"/>
    <property type="match status" value="1"/>
</dbReference>
<dbReference type="Proteomes" id="UP000045706">
    <property type="component" value="Unassembled WGS sequence"/>
</dbReference>
<dbReference type="Gene3D" id="3.40.50.720">
    <property type="entry name" value="NAD(P)-binding Rossmann-like Domain"/>
    <property type="match status" value="1"/>
</dbReference>
<keyword evidence="4" id="KW-0809">Transit peptide</keyword>
<dbReference type="InterPro" id="IPR036291">
    <property type="entry name" value="NAD(P)-bd_dom_sf"/>
</dbReference>
<name>A0A0G4MLT6_VERLO</name>
<dbReference type="PANTHER" id="PTHR14097:SF7">
    <property type="entry name" value="OXIDOREDUCTASE HTATIP2"/>
    <property type="match status" value="1"/>
</dbReference>
<sequence length="318" mass="33292">MVGYNGVPPLPGPPILTPKLDCIMRAELPAVVQHFNSSLDISRAAAFGRAPHHQRPSNNCDPCVQLGQNSARMSAPFTSAAVIGSTGLVGSQILATLLTTTSIKTTTISRRAPPNPTGTPNLNAIVEPDTTAWAAKLTAVTPTPHTVLSGLGTTRAAAGGWANQWKIDHDLNVELLRAAKAAGVKTFVFISSAGTRGLVGSRAPYSKMKIGVEDALRDAGFDHAVVVRPGAILGTRETPQTGGRLLNAAVRSMSFFGQGVQDAFGQEHDVIARAAVRAAQIAAEGGAPDKYWVLESADIVRLGRTEWKDPAEKPAATA</sequence>
<keyword evidence="5" id="KW-0496">Mitochondrion</keyword>
<accession>A0A0G4MLT6</accession>
<evidence type="ECO:0000256" key="5">
    <source>
        <dbReference type="ARBA" id="ARBA00023128"/>
    </source>
</evidence>
<dbReference type="GO" id="GO:0051170">
    <property type="term" value="P:import into nucleus"/>
    <property type="evidence" value="ECO:0007669"/>
    <property type="project" value="TreeGrafter"/>
</dbReference>
<evidence type="ECO:0000256" key="6">
    <source>
        <dbReference type="ARBA" id="ARBA00023136"/>
    </source>
</evidence>
<dbReference type="EMBL" id="CVQI01027557">
    <property type="protein sequence ID" value="CRK35139.1"/>
    <property type="molecule type" value="Genomic_DNA"/>
</dbReference>
<dbReference type="InterPro" id="IPR001509">
    <property type="entry name" value="Epimerase_deHydtase"/>
</dbReference>
<evidence type="ECO:0000313" key="8">
    <source>
        <dbReference type="EMBL" id="CRK35139.1"/>
    </source>
</evidence>
<dbReference type="AlphaFoldDB" id="A0A0G4MLT6"/>
<dbReference type="PANTHER" id="PTHR14097">
    <property type="entry name" value="OXIDOREDUCTASE HTATIP2"/>
    <property type="match status" value="1"/>
</dbReference>
<proteinExistence type="inferred from homology"/>
<dbReference type="GO" id="GO:0005741">
    <property type="term" value="C:mitochondrial outer membrane"/>
    <property type="evidence" value="ECO:0007669"/>
    <property type="project" value="UniProtKB-SubCell"/>
</dbReference>
<comment type="subcellular location">
    <subcellularLocation>
        <location evidence="1">Mitochondrion outer membrane</location>
        <topology evidence="1">Peripheral membrane protein</topology>
    </subcellularLocation>
</comment>